<dbReference type="Proteomes" id="UP000819052">
    <property type="component" value="Unassembled WGS sequence"/>
</dbReference>
<comment type="caution">
    <text evidence="2">The sequence shown here is derived from an EMBL/GenBank/DDBJ whole genome shotgun (WGS) entry which is preliminary data.</text>
</comment>
<feature type="signal peptide" evidence="1">
    <location>
        <begin position="1"/>
        <end position="20"/>
    </location>
</feature>
<name>A0ABX0MIR1_9BURK</name>
<dbReference type="RefSeq" id="WP_167079718.1">
    <property type="nucleotide sequence ID" value="NZ_VVIW01000022.1"/>
</dbReference>
<keyword evidence="3" id="KW-1185">Reference proteome</keyword>
<feature type="chain" id="PRO_5047307843" description="Lipoprotein" evidence="1">
    <location>
        <begin position="21"/>
        <end position="211"/>
    </location>
</feature>
<sequence>MSRATLCALTLLAASGAALAQSCNRNEDDGDHLYPWEFCDDDVRHRQLAQFKDFPAEPAARFTPVLPQRLAGADAATNAAWMEAIRRELQSQQGLFAGHYLFVHRGGCGAGCHQSLIVDLRNGRIHAPEQINLVQANVNNLTPTLCKKLDIDCMQDTYTFRRDSKLLVVVGALGEDAEKRGIYHFRWDDDKLALVSKLEKSPYDKPTKRAR</sequence>
<evidence type="ECO:0008006" key="4">
    <source>
        <dbReference type="Google" id="ProtNLM"/>
    </source>
</evidence>
<reference evidence="2 3" key="1">
    <citation type="submission" date="2019-09" db="EMBL/GenBank/DDBJ databases">
        <title>Taxonomy of Antarctic Massilia spp.: description of Massilia rubra sp. nov., Massilia aquatica sp. nov., Massilia mucilaginosa sp. nov., Massilia frigida sp. nov. isolated from streams, lakes and regoliths.</title>
        <authorList>
            <person name="Holochova P."/>
            <person name="Sedlacek I."/>
            <person name="Kralova S."/>
            <person name="Maslanova I."/>
            <person name="Busse H.-J."/>
            <person name="Stankova E."/>
            <person name="Vrbovska V."/>
            <person name="Kovarovic V."/>
            <person name="Bartak M."/>
            <person name="Svec P."/>
            <person name="Pantucek R."/>
        </authorList>
    </citation>
    <scope>NUCLEOTIDE SEQUENCE [LARGE SCALE GENOMIC DNA]</scope>
    <source>
        <strain evidence="2 3">CCM 8693</strain>
    </source>
</reference>
<evidence type="ECO:0000256" key="1">
    <source>
        <dbReference type="SAM" id="SignalP"/>
    </source>
</evidence>
<evidence type="ECO:0000313" key="2">
    <source>
        <dbReference type="EMBL" id="NHZ43711.1"/>
    </source>
</evidence>
<evidence type="ECO:0000313" key="3">
    <source>
        <dbReference type="Proteomes" id="UP000819052"/>
    </source>
</evidence>
<dbReference type="PROSITE" id="PS51257">
    <property type="entry name" value="PROKAR_LIPOPROTEIN"/>
    <property type="match status" value="1"/>
</dbReference>
<dbReference type="EMBL" id="VVIW01000022">
    <property type="protein sequence ID" value="NHZ43711.1"/>
    <property type="molecule type" value="Genomic_DNA"/>
</dbReference>
<proteinExistence type="predicted"/>
<organism evidence="2 3">
    <name type="scientific">Massilia aquatica</name>
    <dbReference type="NCBI Taxonomy" id="2609000"/>
    <lineage>
        <taxon>Bacteria</taxon>
        <taxon>Pseudomonadati</taxon>
        <taxon>Pseudomonadota</taxon>
        <taxon>Betaproteobacteria</taxon>
        <taxon>Burkholderiales</taxon>
        <taxon>Oxalobacteraceae</taxon>
        <taxon>Telluria group</taxon>
        <taxon>Massilia</taxon>
    </lineage>
</organism>
<gene>
    <name evidence="2" type="ORF">F1609_26615</name>
</gene>
<accession>A0ABX0MIR1</accession>
<keyword evidence="1" id="KW-0732">Signal</keyword>
<protein>
    <recommendedName>
        <fullName evidence="4">Lipoprotein</fullName>
    </recommendedName>
</protein>